<dbReference type="Proteomes" id="UP000621266">
    <property type="component" value="Unassembled WGS sequence"/>
</dbReference>
<feature type="compositionally biased region" description="Basic and acidic residues" evidence="1">
    <location>
        <begin position="139"/>
        <end position="151"/>
    </location>
</feature>
<dbReference type="Pfam" id="PF01955">
    <property type="entry name" value="CbiZ"/>
    <property type="match status" value="2"/>
</dbReference>
<comment type="caution">
    <text evidence="2">The sequence shown here is derived from an EMBL/GenBank/DDBJ whole genome shotgun (WGS) entry which is preliminary data.</text>
</comment>
<reference evidence="2 3" key="1">
    <citation type="submission" date="2019-10" db="EMBL/GenBank/DDBJ databases">
        <title>Streptomyces tenebrisbrunneis sp.nov., an endogenous actinomycete isolated from of Lycium ruthenicum.</title>
        <authorList>
            <person name="Ma L."/>
        </authorList>
    </citation>
    <scope>NUCLEOTIDE SEQUENCE [LARGE SCALE GENOMIC DNA]</scope>
    <source>
        <strain evidence="2 3">TRM 66187</strain>
    </source>
</reference>
<dbReference type="InterPro" id="IPR002808">
    <property type="entry name" value="AdoCbi_amidolase"/>
</dbReference>
<evidence type="ECO:0000256" key="1">
    <source>
        <dbReference type="SAM" id="MobiDB-lite"/>
    </source>
</evidence>
<feature type="compositionally biased region" description="Basic and acidic residues" evidence="1">
    <location>
        <begin position="93"/>
        <end position="104"/>
    </location>
</feature>
<feature type="region of interest" description="Disordered" evidence="1">
    <location>
        <begin position="79"/>
        <end position="181"/>
    </location>
</feature>
<protein>
    <submittedName>
        <fullName evidence="2">Adenosylcobinamide amidohydrolase</fullName>
    </submittedName>
</protein>
<dbReference type="InterPro" id="IPR052209">
    <property type="entry name" value="CbiZ"/>
</dbReference>
<gene>
    <name evidence="2" type="ORF">GCU69_16105</name>
</gene>
<accession>A0ABQ7FHQ2</accession>
<feature type="compositionally biased region" description="Pro residues" evidence="1">
    <location>
        <begin position="156"/>
        <end position="170"/>
    </location>
</feature>
<dbReference type="PANTHER" id="PTHR35336:SF5">
    <property type="entry name" value="ADENOSYLCOBINAMIDE AMIDOHYDROLASE"/>
    <property type="match status" value="1"/>
</dbReference>
<organism evidence="2 3">
    <name type="scientific">Streptomyces lycii</name>
    <dbReference type="NCBI Taxonomy" id="2654337"/>
    <lineage>
        <taxon>Bacteria</taxon>
        <taxon>Bacillati</taxon>
        <taxon>Actinomycetota</taxon>
        <taxon>Actinomycetes</taxon>
        <taxon>Kitasatosporales</taxon>
        <taxon>Streptomycetaceae</taxon>
        <taxon>Streptomyces</taxon>
    </lineage>
</organism>
<feature type="region of interest" description="Disordered" evidence="1">
    <location>
        <begin position="276"/>
        <end position="298"/>
    </location>
</feature>
<feature type="compositionally biased region" description="Basic and acidic residues" evidence="1">
    <location>
        <begin position="117"/>
        <end position="129"/>
    </location>
</feature>
<dbReference type="PANTHER" id="PTHR35336">
    <property type="entry name" value="ADENOSYLCOBINAMIDE AMIDOHYDROLASE"/>
    <property type="match status" value="1"/>
</dbReference>
<proteinExistence type="predicted"/>
<evidence type="ECO:0000313" key="3">
    <source>
        <dbReference type="Proteomes" id="UP000621266"/>
    </source>
</evidence>
<keyword evidence="3" id="KW-1185">Reference proteome</keyword>
<sequence length="308" mass="30700">MLSSGVLGGGLGERQWVVNAEVRAGYGRTDPDRHLAGLASAAGLSGPGVGLMTAAPVDEVTRAEDGGVTAVVTTGLGVPTWAAADEPPADGPRAGEPRAGERAADGPQTGQPPADGRAADGPRADERPVDGPPAGGPRGDQRAGGLRDGRRAATPPDTPPATPPDTPPGVRPASGRSSAAAAAHVPGTVNILVVVPAEVSDAGLVNLATTATEAKVQALLDTGHDCSGTASDAVCVAVRSPVPGRAPEPFGGPRSLWGSRLARAVYRAVREGAELDRARREHGPAAGHPAPVPGCRHPDVLAREGTVA</sequence>
<name>A0ABQ7FHQ2_9ACTN</name>
<evidence type="ECO:0000313" key="2">
    <source>
        <dbReference type="EMBL" id="KAF4408108.1"/>
    </source>
</evidence>
<dbReference type="EMBL" id="WHPN01000291">
    <property type="protein sequence ID" value="KAF4408108.1"/>
    <property type="molecule type" value="Genomic_DNA"/>
</dbReference>